<keyword evidence="3" id="KW-1185">Reference proteome</keyword>
<dbReference type="EMBL" id="FNVR01000035">
    <property type="protein sequence ID" value="SEG42529.1"/>
    <property type="molecule type" value="Genomic_DNA"/>
</dbReference>
<reference evidence="3" key="1">
    <citation type="submission" date="2016-10" db="EMBL/GenBank/DDBJ databases">
        <authorList>
            <person name="Varghese N."/>
            <person name="Submissions S."/>
        </authorList>
    </citation>
    <scope>NUCLEOTIDE SEQUENCE [LARGE SCALE GENOMIC DNA]</scope>
    <source>
        <strain evidence="3">DSM 17298</strain>
    </source>
</reference>
<evidence type="ECO:0000313" key="3">
    <source>
        <dbReference type="Proteomes" id="UP000236736"/>
    </source>
</evidence>
<sequence>MAWKEWKFGILKSVEGGQMPSQLRMASLVCFGASIIKRDELDYRFVHRGSGICGSEPELEIRWFMNKDFRLATLRDWIAQNPKKVIDFTRYDLEAQESVDPEPGKPIRNWSLMNRLNQKGIRPQDVPIKIGKLSPNE</sequence>
<gene>
    <name evidence="2" type="ORF">SAMN03080598_03865</name>
</gene>
<dbReference type="Gene3D" id="3.30.1120.110">
    <property type="match status" value="1"/>
</dbReference>
<evidence type="ECO:0000313" key="2">
    <source>
        <dbReference type="EMBL" id="SEG42529.1"/>
    </source>
</evidence>
<evidence type="ECO:0000259" key="1">
    <source>
        <dbReference type="Pfam" id="PF12980"/>
    </source>
</evidence>
<proteinExistence type="predicted"/>
<feature type="domain" description="DUF3864" evidence="1">
    <location>
        <begin position="70"/>
        <end position="134"/>
    </location>
</feature>
<name>A0A1H6A1C8_9BACT</name>
<dbReference type="Proteomes" id="UP000236736">
    <property type="component" value="Unassembled WGS sequence"/>
</dbReference>
<dbReference type="InterPro" id="IPR024335">
    <property type="entry name" value="DUF3864"/>
</dbReference>
<organism evidence="2 3">
    <name type="scientific">Algoriphagus boritolerans DSM 17298 = JCM 18970</name>
    <dbReference type="NCBI Taxonomy" id="1120964"/>
    <lineage>
        <taxon>Bacteria</taxon>
        <taxon>Pseudomonadati</taxon>
        <taxon>Bacteroidota</taxon>
        <taxon>Cytophagia</taxon>
        <taxon>Cytophagales</taxon>
        <taxon>Cyclobacteriaceae</taxon>
        <taxon>Algoriphagus</taxon>
    </lineage>
</organism>
<dbReference type="Pfam" id="PF12980">
    <property type="entry name" value="DUF3864"/>
    <property type="match status" value="1"/>
</dbReference>
<dbReference type="AlphaFoldDB" id="A0A1H6A1C8"/>
<protein>
    <recommendedName>
        <fullName evidence="1">DUF3864 domain-containing protein</fullName>
    </recommendedName>
</protein>
<dbReference type="RefSeq" id="WP_103926434.1">
    <property type="nucleotide sequence ID" value="NZ_BBFN01000055.1"/>
</dbReference>
<accession>A0A1H6A1C8</accession>